<evidence type="ECO:0000256" key="2">
    <source>
        <dbReference type="ARBA" id="ARBA00010992"/>
    </source>
</evidence>
<dbReference type="AlphaFoldDB" id="A0A0C3D2Z0"/>
<gene>
    <name evidence="8" type="ORF">OIDMADRAFT_141328</name>
</gene>
<dbReference type="InterPro" id="IPR036259">
    <property type="entry name" value="MFS_trans_sf"/>
</dbReference>
<dbReference type="GO" id="GO:0005351">
    <property type="term" value="F:carbohydrate:proton symporter activity"/>
    <property type="evidence" value="ECO:0007669"/>
    <property type="project" value="TreeGrafter"/>
</dbReference>
<evidence type="ECO:0000256" key="1">
    <source>
        <dbReference type="ARBA" id="ARBA00004141"/>
    </source>
</evidence>
<dbReference type="PANTHER" id="PTHR48022">
    <property type="entry name" value="PLASTIDIC GLUCOSE TRANSPORTER 4"/>
    <property type="match status" value="1"/>
</dbReference>
<accession>A0A0C3D2Z0</accession>
<reference evidence="8 9" key="1">
    <citation type="submission" date="2014-04" db="EMBL/GenBank/DDBJ databases">
        <authorList>
            <consortium name="DOE Joint Genome Institute"/>
            <person name="Kuo A."/>
            <person name="Martino E."/>
            <person name="Perotto S."/>
            <person name="Kohler A."/>
            <person name="Nagy L.G."/>
            <person name="Floudas D."/>
            <person name="Copeland A."/>
            <person name="Barry K.W."/>
            <person name="Cichocki N."/>
            <person name="Veneault-Fourrey C."/>
            <person name="LaButti K."/>
            <person name="Lindquist E.A."/>
            <person name="Lipzen A."/>
            <person name="Lundell T."/>
            <person name="Morin E."/>
            <person name="Murat C."/>
            <person name="Sun H."/>
            <person name="Tunlid A."/>
            <person name="Henrissat B."/>
            <person name="Grigoriev I.V."/>
            <person name="Hibbett D.S."/>
            <person name="Martin F."/>
            <person name="Nordberg H.P."/>
            <person name="Cantor M.N."/>
            <person name="Hua S.X."/>
        </authorList>
    </citation>
    <scope>NUCLEOTIDE SEQUENCE [LARGE SCALE GENOMIC DNA]</scope>
    <source>
        <strain evidence="8 9">Zn</strain>
    </source>
</reference>
<dbReference type="EMBL" id="KN832871">
    <property type="protein sequence ID" value="KIN05604.1"/>
    <property type="molecule type" value="Genomic_DNA"/>
</dbReference>
<dbReference type="InterPro" id="IPR050360">
    <property type="entry name" value="MFS_Sugar_Transporters"/>
</dbReference>
<dbReference type="Gene3D" id="1.20.1250.20">
    <property type="entry name" value="MFS general substrate transporter like domains"/>
    <property type="match status" value="1"/>
</dbReference>
<dbReference type="Proteomes" id="UP000054321">
    <property type="component" value="Unassembled WGS sequence"/>
</dbReference>
<dbReference type="GO" id="GO:0016020">
    <property type="term" value="C:membrane"/>
    <property type="evidence" value="ECO:0007669"/>
    <property type="project" value="UniProtKB-SubCell"/>
</dbReference>
<protein>
    <recommendedName>
        <fullName evidence="7">Major facilitator superfamily (MFS) profile domain-containing protein</fullName>
    </recommendedName>
</protein>
<evidence type="ECO:0000313" key="8">
    <source>
        <dbReference type="EMBL" id="KIN05604.1"/>
    </source>
</evidence>
<feature type="transmembrane region" description="Helical" evidence="6">
    <location>
        <begin position="27"/>
        <end position="44"/>
    </location>
</feature>
<proteinExistence type="inferred from homology"/>
<evidence type="ECO:0000256" key="3">
    <source>
        <dbReference type="ARBA" id="ARBA00022692"/>
    </source>
</evidence>
<feature type="transmembrane region" description="Helical" evidence="6">
    <location>
        <begin position="50"/>
        <end position="67"/>
    </location>
</feature>
<evidence type="ECO:0000313" key="9">
    <source>
        <dbReference type="Proteomes" id="UP000054321"/>
    </source>
</evidence>
<name>A0A0C3D2Z0_OIDMZ</name>
<organism evidence="8 9">
    <name type="scientific">Oidiodendron maius (strain Zn)</name>
    <dbReference type="NCBI Taxonomy" id="913774"/>
    <lineage>
        <taxon>Eukaryota</taxon>
        <taxon>Fungi</taxon>
        <taxon>Dikarya</taxon>
        <taxon>Ascomycota</taxon>
        <taxon>Pezizomycotina</taxon>
        <taxon>Leotiomycetes</taxon>
        <taxon>Leotiomycetes incertae sedis</taxon>
        <taxon>Myxotrichaceae</taxon>
        <taxon>Oidiodendron</taxon>
    </lineage>
</organism>
<keyword evidence="5 6" id="KW-0472">Membrane</keyword>
<comment type="similarity">
    <text evidence="2">Belongs to the major facilitator superfamily. Sugar transporter (TC 2.A.1.1) family.</text>
</comment>
<keyword evidence="4 6" id="KW-1133">Transmembrane helix</keyword>
<feature type="domain" description="Major facilitator superfamily (MFS) profile" evidence="7">
    <location>
        <begin position="1"/>
        <end position="71"/>
    </location>
</feature>
<dbReference type="HOGENOM" id="CLU_1687166_0_0_1"/>
<sequence length="156" mass="17612">MTWLYPAEIVPLRIRAPSNGLSTSTNWIFNFLVVMITPVSFSSIRYKTYVIFAVINAAIILVVYLCYPETAYRSLEEVDTIFRKTKGWFDVVRIARDEPLRYGKNGERLVYEQTEENAARSQGIESGAAVEVSAGVLEDVNKNSEVSSNVEMSKMV</sequence>
<dbReference type="SUPFAM" id="SSF103473">
    <property type="entry name" value="MFS general substrate transporter"/>
    <property type="match status" value="1"/>
</dbReference>
<comment type="subcellular location">
    <subcellularLocation>
        <location evidence="1">Membrane</location>
        <topology evidence="1">Multi-pass membrane protein</topology>
    </subcellularLocation>
</comment>
<dbReference type="PROSITE" id="PS50850">
    <property type="entry name" value="MFS"/>
    <property type="match status" value="1"/>
</dbReference>
<dbReference type="InterPro" id="IPR005828">
    <property type="entry name" value="MFS_sugar_transport-like"/>
</dbReference>
<dbReference type="Pfam" id="PF00083">
    <property type="entry name" value="Sugar_tr"/>
    <property type="match status" value="1"/>
</dbReference>
<evidence type="ECO:0000256" key="5">
    <source>
        <dbReference type="ARBA" id="ARBA00023136"/>
    </source>
</evidence>
<keyword evidence="3 6" id="KW-0812">Transmembrane</keyword>
<keyword evidence="9" id="KW-1185">Reference proteome</keyword>
<dbReference type="PANTHER" id="PTHR48022:SF68">
    <property type="entry name" value="MAJOR FACILITATOR SUPERFAMILY (MFS) PROFILE DOMAIN-CONTAINING PROTEIN-RELATED"/>
    <property type="match status" value="1"/>
</dbReference>
<dbReference type="InParanoid" id="A0A0C3D2Z0"/>
<dbReference type="InterPro" id="IPR020846">
    <property type="entry name" value="MFS_dom"/>
</dbReference>
<evidence type="ECO:0000256" key="4">
    <source>
        <dbReference type="ARBA" id="ARBA00022989"/>
    </source>
</evidence>
<dbReference type="OrthoDB" id="6133115at2759"/>
<evidence type="ECO:0000256" key="6">
    <source>
        <dbReference type="SAM" id="Phobius"/>
    </source>
</evidence>
<evidence type="ECO:0000259" key="7">
    <source>
        <dbReference type="PROSITE" id="PS50850"/>
    </source>
</evidence>
<reference evidence="9" key="2">
    <citation type="submission" date="2015-01" db="EMBL/GenBank/DDBJ databases">
        <title>Evolutionary Origins and Diversification of the Mycorrhizal Mutualists.</title>
        <authorList>
            <consortium name="DOE Joint Genome Institute"/>
            <consortium name="Mycorrhizal Genomics Consortium"/>
            <person name="Kohler A."/>
            <person name="Kuo A."/>
            <person name="Nagy L.G."/>
            <person name="Floudas D."/>
            <person name="Copeland A."/>
            <person name="Barry K.W."/>
            <person name="Cichocki N."/>
            <person name="Veneault-Fourrey C."/>
            <person name="LaButti K."/>
            <person name="Lindquist E.A."/>
            <person name="Lipzen A."/>
            <person name="Lundell T."/>
            <person name="Morin E."/>
            <person name="Murat C."/>
            <person name="Riley R."/>
            <person name="Ohm R."/>
            <person name="Sun H."/>
            <person name="Tunlid A."/>
            <person name="Henrissat B."/>
            <person name="Grigoriev I.V."/>
            <person name="Hibbett D.S."/>
            <person name="Martin F."/>
        </authorList>
    </citation>
    <scope>NUCLEOTIDE SEQUENCE [LARGE SCALE GENOMIC DNA]</scope>
    <source>
        <strain evidence="9">Zn</strain>
    </source>
</reference>